<feature type="compositionally biased region" description="Polar residues" evidence="1">
    <location>
        <begin position="1"/>
        <end position="12"/>
    </location>
</feature>
<dbReference type="EMBL" id="LK023357">
    <property type="protein sequence ID" value="CDS12380.1"/>
    <property type="molecule type" value="Genomic_DNA"/>
</dbReference>
<reference evidence="2" key="1">
    <citation type="journal article" date="2014" name="Genome Announc.">
        <title>De novo whole-genome sequence and genome annotation of Lichtheimia ramosa.</title>
        <authorList>
            <person name="Linde J."/>
            <person name="Schwartze V."/>
            <person name="Binder U."/>
            <person name="Lass-Florl C."/>
            <person name="Voigt K."/>
            <person name="Horn F."/>
        </authorList>
    </citation>
    <scope>NUCLEOTIDE SEQUENCE</scope>
    <source>
        <strain evidence="2">JMRC FSU:6197</strain>
    </source>
</reference>
<feature type="region of interest" description="Disordered" evidence="1">
    <location>
        <begin position="1"/>
        <end position="23"/>
    </location>
</feature>
<gene>
    <name evidence="2" type="ORF">LRAMOSA04575</name>
</gene>
<evidence type="ECO:0000256" key="1">
    <source>
        <dbReference type="SAM" id="MobiDB-lite"/>
    </source>
</evidence>
<protein>
    <submittedName>
        <fullName evidence="2">Uncharacterized protein</fullName>
    </submittedName>
</protein>
<organism evidence="2">
    <name type="scientific">Lichtheimia ramosa</name>
    <dbReference type="NCBI Taxonomy" id="688394"/>
    <lineage>
        <taxon>Eukaryota</taxon>
        <taxon>Fungi</taxon>
        <taxon>Fungi incertae sedis</taxon>
        <taxon>Mucoromycota</taxon>
        <taxon>Mucoromycotina</taxon>
        <taxon>Mucoromycetes</taxon>
        <taxon>Mucorales</taxon>
        <taxon>Lichtheimiaceae</taxon>
        <taxon>Lichtheimia</taxon>
    </lineage>
</organism>
<proteinExistence type="predicted"/>
<name>A0A077WYM7_9FUNG</name>
<sequence>MTLSKTKSNSNLESEEAGVPLSDLLVDVVPQPTTTNNNEDDDDVLDIDTVDQQESFMNDDDSEESVRVLCHVQEYLLKMQKQVVDDVRELGEPCQYNKSFRILPSLFYVKT</sequence>
<dbReference type="AlphaFoldDB" id="A0A077WYM7"/>
<accession>A0A077WYM7</accession>
<evidence type="ECO:0000313" key="2">
    <source>
        <dbReference type="EMBL" id="CDS12380.1"/>
    </source>
</evidence>